<dbReference type="PANTHER" id="PTHR10039:SF17">
    <property type="entry name" value="FUNGAL STAND N-TERMINAL GOODBYE DOMAIN-CONTAINING PROTEIN-RELATED"/>
    <property type="match status" value="1"/>
</dbReference>
<feature type="compositionally biased region" description="Low complexity" evidence="2">
    <location>
        <begin position="11"/>
        <end position="21"/>
    </location>
</feature>
<feature type="region of interest" description="Disordered" evidence="2">
    <location>
        <begin position="1"/>
        <end position="45"/>
    </location>
</feature>
<dbReference type="PROSITE" id="PS50837">
    <property type="entry name" value="NACHT"/>
    <property type="match status" value="1"/>
</dbReference>
<dbReference type="InterPro" id="IPR056884">
    <property type="entry name" value="NPHP3-like_N"/>
</dbReference>
<reference evidence="4 5" key="1">
    <citation type="submission" date="2024-01" db="EMBL/GenBank/DDBJ databases">
        <title>A draft genome for a cacao thread blight-causing isolate of Paramarasmius palmivorus.</title>
        <authorList>
            <person name="Baruah I.K."/>
            <person name="Bukari Y."/>
            <person name="Amoako-Attah I."/>
            <person name="Meinhardt L.W."/>
            <person name="Bailey B.A."/>
            <person name="Cohen S.P."/>
        </authorList>
    </citation>
    <scope>NUCLEOTIDE SEQUENCE [LARGE SCALE GENOMIC DNA]</scope>
    <source>
        <strain evidence="4 5">GH-12</strain>
    </source>
</reference>
<evidence type="ECO:0000259" key="3">
    <source>
        <dbReference type="PROSITE" id="PS50837"/>
    </source>
</evidence>
<evidence type="ECO:0000313" key="5">
    <source>
        <dbReference type="Proteomes" id="UP001383192"/>
    </source>
</evidence>
<keyword evidence="5" id="KW-1185">Reference proteome</keyword>
<dbReference type="Proteomes" id="UP001383192">
    <property type="component" value="Unassembled WGS sequence"/>
</dbReference>
<dbReference type="InterPro" id="IPR007111">
    <property type="entry name" value="NACHT_NTPase"/>
</dbReference>
<dbReference type="SUPFAM" id="SSF52540">
    <property type="entry name" value="P-loop containing nucleoside triphosphate hydrolases"/>
    <property type="match status" value="1"/>
</dbReference>
<accession>A0AAW0DP56</accession>
<evidence type="ECO:0000256" key="2">
    <source>
        <dbReference type="SAM" id="MobiDB-lite"/>
    </source>
</evidence>
<gene>
    <name evidence="4" type="ORF">VNI00_003761</name>
</gene>
<dbReference type="EMBL" id="JAYKXP010000009">
    <property type="protein sequence ID" value="KAK7054562.1"/>
    <property type="molecule type" value="Genomic_DNA"/>
</dbReference>
<feature type="compositionally biased region" description="Basic and acidic residues" evidence="2">
    <location>
        <begin position="31"/>
        <end position="45"/>
    </location>
</feature>
<dbReference type="PANTHER" id="PTHR10039">
    <property type="entry name" value="AMELOGENIN"/>
    <property type="match status" value="1"/>
</dbReference>
<keyword evidence="1" id="KW-0677">Repeat</keyword>
<comment type="caution">
    <text evidence="4">The sequence shown here is derived from an EMBL/GenBank/DDBJ whole genome shotgun (WGS) entry which is preliminary data.</text>
</comment>
<dbReference type="Gene3D" id="3.40.50.300">
    <property type="entry name" value="P-loop containing nucleotide triphosphate hydrolases"/>
    <property type="match status" value="1"/>
</dbReference>
<dbReference type="Pfam" id="PF24883">
    <property type="entry name" value="NPHP3_N"/>
    <property type="match status" value="1"/>
</dbReference>
<sequence>MEHFAFSPGRSTLTSTAAASTEQQEHATPAVEDRQDADTKADRDSANLEDKIEKLKVQTEKRKRIYQTADTVIETLNQLSEVHEIARAASIVVSGIYHVIKAKHEQDEAIVALYDIMIETYNIAIENDALNAEGDFSTLFERIVSQSQECYVFLSSCIIKGVLYRVMDHTSLTIADLKGTFEQLKEEFFKSQVKVTTMTVLQTHRAVRSIERKETLRTLEPSAKLLRPKSHCLLGTRRSSLAKILEWCFHGEESILWISGVAGCGKSSLIGTLHNSLSELGFNSRLAAFIRFDRNDYNDAGEFVKTLAFLLADFDERFGKLIAEVVERSRQIAQNTNLSTQAQKLLINPLHGLSKEIAREGRLVVLVDGIDESSREDRSETNFRKQLLELFTNNGFALLPFLRFVLASRPEEDIVRYLENRDHIYHFPLDHTSIETKTDIRYFLTTSFQDQSFRDLDSIRKSEAIDLLAERASGLFIWAATVVNFIGESPLSRLDLFTKGDPPDNALHALTILYKTALDSLVHEHRDKDMQENICIALGLIIAKHPDASVDVLHVLTKYMNPENNAGILSAFKKLQSLVIVTKENEAYQLLHKSFDDFLTSDERARRWYIDIQKYDVILAEAMVACTMDHLDKADGELSQALSTDVYRYASAYWPAIHASASYQQKEGAFLLRYVLRWMRSLDHEFSGKSWWAPQQDFGISLTRNGRHDSEFMQKAITGASRLREINTMPIVVKDFFNIMLYDAALAGKVTKTNTDGQYTLEWEIDNLYMSVFILMAGGSNVYEEIVAVLDTNPIPPVVPLDPETEMPIKIVSQGKIRMNHSSVRDGDEESTKEFIEWIPGHYNRFAGWIPVRQGRKIVRSQGTN</sequence>
<feature type="domain" description="NACHT" evidence="3">
    <location>
        <begin position="254"/>
        <end position="410"/>
    </location>
</feature>
<protein>
    <recommendedName>
        <fullName evidence="3">NACHT domain-containing protein</fullName>
    </recommendedName>
</protein>
<dbReference type="InterPro" id="IPR027417">
    <property type="entry name" value="P-loop_NTPase"/>
</dbReference>
<proteinExistence type="predicted"/>
<evidence type="ECO:0000313" key="4">
    <source>
        <dbReference type="EMBL" id="KAK7054562.1"/>
    </source>
</evidence>
<evidence type="ECO:0000256" key="1">
    <source>
        <dbReference type="ARBA" id="ARBA00022737"/>
    </source>
</evidence>
<name>A0AAW0DP56_9AGAR</name>
<dbReference type="AlphaFoldDB" id="A0AAW0DP56"/>
<organism evidence="4 5">
    <name type="scientific">Paramarasmius palmivorus</name>
    <dbReference type="NCBI Taxonomy" id="297713"/>
    <lineage>
        <taxon>Eukaryota</taxon>
        <taxon>Fungi</taxon>
        <taxon>Dikarya</taxon>
        <taxon>Basidiomycota</taxon>
        <taxon>Agaricomycotina</taxon>
        <taxon>Agaricomycetes</taxon>
        <taxon>Agaricomycetidae</taxon>
        <taxon>Agaricales</taxon>
        <taxon>Marasmiineae</taxon>
        <taxon>Marasmiaceae</taxon>
        <taxon>Paramarasmius</taxon>
    </lineage>
</organism>